<dbReference type="Pfam" id="PF00295">
    <property type="entry name" value="Glyco_hydro_28"/>
    <property type="match status" value="1"/>
</dbReference>
<dbReference type="PANTHER" id="PTHR31339:SF9">
    <property type="entry name" value="PLASMIN AND FIBRONECTIN-BINDING PROTEIN A"/>
    <property type="match status" value="1"/>
</dbReference>
<evidence type="ECO:0000256" key="3">
    <source>
        <dbReference type="ARBA" id="ARBA00023295"/>
    </source>
</evidence>
<dbReference type="SUPFAM" id="SSF51126">
    <property type="entry name" value="Pectin lyase-like"/>
    <property type="match status" value="1"/>
</dbReference>
<evidence type="ECO:0000256" key="4">
    <source>
        <dbReference type="RuleBase" id="RU361169"/>
    </source>
</evidence>
<reference evidence="6" key="1">
    <citation type="submission" date="2023-07" db="EMBL/GenBank/DDBJ databases">
        <title>Genomic Encyclopedia of Type Strains, Phase IV (KMG-IV): sequencing the most valuable type-strain genomes for metagenomic binning, comparative biology and taxonomic classification.</title>
        <authorList>
            <person name="Goeker M."/>
        </authorList>
    </citation>
    <scope>NUCLEOTIDE SEQUENCE</scope>
    <source>
        <strain evidence="6">DSM 24202</strain>
    </source>
</reference>
<organism evidence="6 7">
    <name type="scientific">Oligosphaera ethanolica</name>
    <dbReference type="NCBI Taxonomy" id="760260"/>
    <lineage>
        <taxon>Bacteria</taxon>
        <taxon>Pseudomonadati</taxon>
        <taxon>Lentisphaerota</taxon>
        <taxon>Oligosphaeria</taxon>
        <taxon>Oligosphaerales</taxon>
        <taxon>Oligosphaeraceae</taxon>
        <taxon>Oligosphaera</taxon>
    </lineage>
</organism>
<gene>
    <name evidence="6" type="ORF">J3R75_000972</name>
</gene>
<protein>
    <recommendedName>
        <fullName evidence="5">Rhamnogalacturonase A/B/Epimerase-like pectate lyase domain-containing protein</fullName>
    </recommendedName>
</protein>
<dbReference type="PANTHER" id="PTHR31339">
    <property type="entry name" value="PECTIN LYASE-RELATED"/>
    <property type="match status" value="1"/>
</dbReference>
<evidence type="ECO:0000259" key="5">
    <source>
        <dbReference type="Pfam" id="PF12708"/>
    </source>
</evidence>
<feature type="domain" description="Rhamnogalacturonase A/B/Epimerase-like pectate lyase" evidence="5">
    <location>
        <begin position="4"/>
        <end position="82"/>
    </location>
</feature>
<comment type="similarity">
    <text evidence="1 4">Belongs to the glycosyl hydrolase 28 family.</text>
</comment>
<dbReference type="Pfam" id="PF12708">
    <property type="entry name" value="Pect-lyase_RHGA_epim"/>
    <property type="match status" value="1"/>
</dbReference>
<dbReference type="InterPro" id="IPR051801">
    <property type="entry name" value="GH28_Enzymes"/>
</dbReference>
<keyword evidence="7" id="KW-1185">Reference proteome</keyword>
<keyword evidence="2 4" id="KW-0378">Hydrolase</keyword>
<dbReference type="AlphaFoldDB" id="A0AAE4AMY3"/>
<dbReference type="InterPro" id="IPR000743">
    <property type="entry name" value="Glyco_hydro_28"/>
</dbReference>
<dbReference type="Proteomes" id="UP001238163">
    <property type="component" value="Unassembled WGS sequence"/>
</dbReference>
<dbReference type="InterPro" id="IPR011050">
    <property type="entry name" value="Pectin_lyase_fold/virulence"/>
</dbReference>
<evidence type="ECO:0000313" key="6">
    <source>
        <dbReference type="EMBL" id="MDQ0288865.1"/>
    </source>
</evidence>
<dbReference type="GO" id="GO:0005975">
    <property type="term" value="P:carbohydrate metabolic process"/>
    <property type="evidence" value="ECO:0007669"/>
    <property type="project" value="InterPro"/>
</dbReference>
<accession>A0AAE4AMY3</accession>
<evidence type="ECO:0000256" key="1">
    <source>
        <dbReference type="ARBA" id="ARBA00008834"/>
    </source>
</evidence>
<name>A0AAE4AMY3_9BACT</name>
<dbReference type="Gene3D" id="2.160.20.10">
    <property type="entry name" value="Single-stranded right-handed beta-helix, Pectin lyase-like"/>
    <property type="match status" value="1"/>
</dbReference>
<comment type="caution">
    <text evidence="6">The sequence shown here is derived from an EMBL/GenBank/DDBJ whole genome shotgun (WGS) entry which is preliminary data.</text>
</comment>
<dbReference type="InterPro" id="IPR024535">
    <property type="entry name" value="RHGA/B-epi-like_pectate_lyase"/>
</dbReference>
<proteinExistence type="inferred from homology"/>
<dbReference type="EMBL" id="JAUSVL010000001">
    <property type="protein sequence ID" value="MDQ0288865.1"/>
    <property type="molecule type" value="Genomic_DNA"/>
</dbReference>
<keyword evidence="3 4" id="KW-0326">Glycosidase</keyword>
<evidence type="ECO:0000313" key="7">
    <source>
        <dbReference type="Proteomes" id="UP001238163"/>
    </source>
</evidence>
<dbReference type="InterPro" id="IPR012334">
    <property type="entry name" value="Pectin_lyas_fold"/>
</dbReference>
<dbReference type="RefSeq" id="WP_307260198.1">
    <property type="nucleotide sequence ID" value="NZ_JAUSVL010000001.1"/>
</dbReference>
<dbReference type="GO" id="GO:0004650">
    <property type="term" value="F:polygalacturonase activity"/>
    <property type="evidence" value="ECO:0007669"/>
    <property type="project" value="InterPro"/>
</dbReference>
<sequence>MYLITDFGALADGRTVNTAAIQAAVDACTAAGGGTVMVPPGTFVTGTIWLRDHVELHLEKGAILLGSPNLDDYNADDAFVQNMRSEREQWNGAHLILAVEVTDVALTGSGCIDGNGPVFFETEAPPYPPRFGWSQGIRHARDKERLRPGQMLLFCECSDVRVSGLTLRNACCWTCLFYGCEDVVATGLRIDNPPDAANTDGIDIDCCRQVVVSDCLIRTGDDAITLRANPQRLKDKTRTCEDVAISNCVLDTSICAFRIGVGTGVIRHTAIANIVVRRASTAFLLQSAYLPPSTGVAISDLAISNIQLHSVAFPLKIVSGAPSATALIENIRVNGLYGSCYGNCEISGSALTRPRRINISSVDLTVGPCVLDPAPAAYPDTFLRVSHADAVTLDHVRIAWRDQHPAWRRSRAVEDATVVIADTCDLPEPT</sequence>
<evidence type="ECO:0000256" key="2">
    <source>
        <dbReference type="ARBA" id="ARBA00022801"/>
    </source>
</evidence>